<reference evidence="2 3" key="1">
    <citation type="submission" date="2024-01" db="EMBL/GenBank/DDBJ databases">
        <title>Complete genome of Cladobotryum mycophilum ATHUM6906.</title>
        <authorList>
            <person name="Christinaki A.C."/>
            <person name="Myridakis A.I."/>
            <person name="Kouvelis V.N."/>
        </authorList>
    </citation>
    <scope>NUCLEOTIDE SEQUENCE [LARGE SCALE GENOMIC DNA]</scope>
    <source>
        <strain evidence="2 3">ATHUM6906</strain>
    </source>
</reference>
<protein>
    <submittedName>
        <fullName evidence="2">Uncharacterized protein</fullName>
    </submittedName>
</protein>
<evidence type="ECO:0000313" key="3">
    <source>
        <dbReference type="Proteomes" id="UP001338125"/>
    </source>
</evidence>
<evidence type="ECO:0000313" key="2">
    <source>
        <dbReference type="EMBL" id="KAK5991746.1"/>
    </source>
</evidence>
<dbReference type="Proteomes" id="UP001338125">
    <property type="component" value="Unassembled WGS sequence"/>
</dbReference>
<evidence type="ECO:0000256" key="1">
    <source>
        <dbReference type="SAM" id="Coils"/>
    </source>
</evidence>
<keyword evidence="1" id="KW-0175">Coiled coil</keyword>
<keyword evidence="3" id="KW-1185">Reference proteome</keyword>
<comment type="caution">
    <text evidence="2">The sequence shown here is derived from an EMBL/GenBank/DDBJ whole genome shotgun (WGS) entry which is preliminary data.</text>
</comment>
<dbReference type="EMBL" id="JAVFKD010000013">
    <property type="protein sequence ID" value="KAK5991746.1"/>
    <property type="molecule type" value="Genomic_DNA"/>
</dbReference>
<name>A0ABR0SJ61_9HYPO</name>
<sequence length="1059" mass="122481">MSFGFGVGDFLAVAELSWKLYSQVYKVARDAPEELRGLNQELGNLSNTYKLLVEELENEDSLLRQSGDVRINTARRINEQTKETLQNMQQLSERYASLQKPTEGQKKRLFFRIRWDQLKYSQELHKINDLRSKVKSLLTFLRDVANGVQLMFHNSQMTLLLQGAQNSSLERIEKQTAKTDEKLDELRRLYVYDRAARDQPLLKAPLDLNASIELTDMFLQKAELDGKPWASIGIDIWLQAARWWFIKVFDYSNYAAINANDRKAQSQLDSGSQLPAMHNQAYANLLKASWILTEIVARHPQRTHMGTANDRRTYYIQRLTQGAILRLETFSNNVPQFEDIKGCELDIWAPSQNTAIAPGSWRSMEQPGLNWQTVHGEIIFQCFVMYKDPSVGSLLECICILELPSLPEERGHFNIILQTFSGQDVMRKELRISEYESHDLFSRMSIKFKALADEKIMRCIFAGVTEFVMDTTRCHPDSMLDSGKHPPHPDASVVYLVALLKSCCPLRAPERYRYDKELHRSLDHRHNARFHREDGYFYQQSSLTDIWKPLTRLKSAINFRPNKGYEISRLESVVDRAIHPLHNESGTCCQPIWEDCSRKVLKPKFLDVWELIFWLCKTFEEFLAFIRAAGIDPNDLTRIPNAYQDMLVQTAILRPTWDFYEQLVSYPGIKAGWHFYEPNLVFEVALNKDAGHLKHILKNSSQKALNSYSDELFKLAYQGLHWDNMSALPSLVYPRLSHIVDAIIWLMQHHEERELHRFCNAIRSLRLSITQIDRLQYSYFGKSIATGCCWIMENKGPEYLEAFLDYLSSSGLGFDEKGFHVSLLSTQLTIFPALSSRNALFVKLLLKNNLVSFQLGAFSIKGKPELLSDLVGFPWNGFVPNDMRYLSLYMATGLVSDLQIIEHMCQAGAPLGQLQRTMMDMTGLPRTIERLRATATVQNARGDYLDMKRVCYAISMARSRNCGIDYSRIVKYMCFRETFNSMSRMLLFDGYCQPQQSNEMEMIQKHLDVYLPSDRKGRKHWPDPLQTQENWDEWRAKALGILETYHVKQEPCDIDAGLL</sequence>
<organism evidence="2 3">
    <name type="scientific">Cladobotryum mycophilum</name>
    <dbReference type="NCBI Taxonomy" id="491253"/>
    <lineage>
        <taxon>Eukaryota</taxon>
        <taxon>Fungi</taxon>
        <taxon>Dikarya</taxon>
        <taxon>Ascomycota</taxon>
        <taxon>Pezizomycotina</taxon>
        <taxon>Sordariomycetes</taxon>
        <taxon>Hypocreomycetidae</taxon>
        <taxon>Hypocreales</taxon>
        <taxon>Hypocreaceae</taxon>
        <taxon>Cladobotryum</taxon>
    </lineage>
</organism>
<feature type="coiled-coil region" evidence="1">
    <location>
        <begin position="35"/>
        <end position="94"/>
    </location>
</feature>
<accession>A0ABR0SJ61</accession>
<proteinExistence type="predicted"/>
<gene>
    <name evidence="2" type="ORF">PT974_07780</name>
</gene>